<keyword evidence="3" id="KW-1185">Reference proteome</keyword>
<feature type="transmembrane region" description="Helical" evidence="1">
    <location>
        <begin position="347"/>
        <end position="368"/>
    </location>
</feature>
<evidence type="ECO:0000256" key="1">
    <source>
        <dbReference type="SAM" id="Phobius"/>
    </source>
</evidence>
<evidence type="ECO:0000313" key="3">
    <source>
        <dbReference type="Proteomes" id="UP000525652"/>
    </source>
</evidence>
<protein>
    <recommendedName>
        <fullName evidence="4">Quinol:cytochrome C oxidoreductase</fullName>
    </recommendedName>
</protein>
<dbReference type="EMBL" id="JACHVA010000118">
    <property type="protein sequence ID" value="MBC2603093.1"/>
    <property type="molecule type" value="Genomic_DNA"/>
</dbReference>
<feature type="transmembrane region" description="Helical" evidence="1">
    <location>
        <begin position="316"/>
        <end position="338"/>
    </location>
</feature>
<organism evidence="2 3">
    <name type="scientific">Puniceicoccus vermicola</name>
    <dbReference type="NCBI Taxonomy" id="388746"/>
    <lineage>
        <taxon>Bacteria</taxon>
        <taxon>Pseudomonadati</taxon>
        <taxon>Verrucomicrobiota</taxon>
        <taxon>Opitutia</taxon>
        <taxon>Puniceicoccales</taxon>
        <taxon>Puniceicoccaceae</taxon>
        <taxon>Puniceicoccus</taxon>
    </lineage>
</organism>
<comment type="caution">
    <text evidence="2">The sequence shown here is derived from an EMBL/GenBank/DDBJ whole genome shotgun (WGS) entry which is preliminary data.</text>
</comment>
<dbReference type="RefSeq" id="WP_185693735.1">
    <property type="nucleotide sequence ID" value="NZ_JACHVA010000118.1"/>
</dbReference>
<proteinExistence type="predicted"/>
<dbReference type="PANTHER" id="PTHR43044">
    <property type="match status" value="1"/>
</dbReference>
<reference evidence="2 3" key="1">
    <citation type="submission" date="2020-07" db="EMBL/GenBank/DDBJ databases">
        <authorList>
            <person name="Feng X."/>
        </authorList>
    </citation>
    <scope>NUCLEOTIDE SEQUENCE [LARGE SCALE GENOMIC DNA]</scope>
    <source>
        <strain evidence="2 3">JCM14086</strain>
    </source>
</reference>
<keyword evidence="1" id="KW-1133">Transmembrane helix</keyword>
<feature type="transmembrane region" description="Helical" evidence="1">
    <location>
        <begin position="25"/>
        <end position="47"/>
    </location>
</feature>
<sequence>MSEATTKTYSGTMAGEGSKWPLQMVFLVIGLAGMGLALIGLILGLVNHDARPVLSWLIGVAFWLSILLGSLFMVLLFHLFDAGWSVIARRQLEHLLGGLKWVAIIFLPLLMITWFYSDPGILWKWMNPDHMLPSGHTVAQDVLYESKSAFLNRFSFTLQAFIFFGAFLFFASMMRKHSFGLDRDGDARHVHAMRKLAAAGIFVCALSATFGAINWFMSLEYHWFSTMYGVWFFAGCMRSAIAVLLIILFFQSSRGDLKGIHNESHNYLLGCMALAFTVFWAYISFSQYFLIYQANIPEETFWYKIRHVNADGATNSWWWIGLCLIFCHFLLPFLFLLFYKTKVKVKLILFVASWILVFHLVDLYFNILPTKIAPADNILNYEVRQFSITFWDLSMIVGLGGIVLWAYRKSLSENSPIPLRDPRIDESIHCHE</sequence>
<feature type="transmembrane region" description="Helical" evidence="1">
    <location>
        <begin position="271"/>
        <end position="296"/>
    </location>
</feature>
<dbReference type="AlphaFoldDB" id="A0A7X1E5J1"/>
<keyword evidence="1" id="KW-0812">Transmembrane</keyword>
<name>A0A7X1E5J1_9BACT</name>
<feature type="transmembrane region" description="Helical" evidence="1">
    <location>
        <begin position="156"/>
        <end position="175"/>
    </location>
</feature>
<feature type="transmembrane region" description="Helical" evidence="1">
    <location>
        <begin position="196"/>
        <end position="216"/>
    </location>
</feature>
<keyword evidence="1" id="KW-0472">Membrane</keyword>
<gene>
    <name evidence="2" type="ORF">H5P30_15020</name>
</gene>
<feature type="transmembrane region" description="Helical" evidence="1">
    <location>
        <begin position="228"/>
        <end position="250"/>
    </location>
</feature>
<dbReference type="PANTHER" id="PTHR43044:SF1">
    <property type="entry name" value="QUINOL:CYTOCHROME C OXIDOREDUCTASE QUINONE-BINDING SUBUNIT 2"/>
    <property type="match status" value="1"/>
</dbReference>
<evidence type="ECO:0000313" key="2">
    <source>
        <dbReference type="EMBL" id="MBC2603093.1"/>
    </source>
</evidence>
<evidence type="ECO:0008006" key="4">
    <source>
        <dbReference type="Google" id="ProtNLM"/>
    </source>
</evidence>
<dbReference type="Proteomes" id="UP000525652">
    <property type="component" value="Unassembled WGS sequence"/>
</dbReference>
<feature type="transmembrane region" description="Helical" evidence="1">
    <location>
        <begin position="388"/>
        <end position="407"/>
    </location>
</feature>
<feature type="transmembrane region" description="Helical" evidence="1">
    <location>
        <begin position="53"/>
        <end position="77"/>
    </location>
</feature>
<feature type="transmembrane region" description="Helical" evidence="1">
    <location>
        <begin position="98"/>
        <end position="117"/>
    </location>
</feature>
<accession>A0A7X1E5J1</accession>